<evidence type="ECO:0000259" key="8">
    <source>
        <dbReference type="Pfam" id="PF17681"/>
    </source>
</evidence>
<dbReference type="InterPro" id="IPR007259">
    <property type="entry name" value="GCP"/>
</dbReference>
<dbReference type="Gene3D" id="1.20.120.1900">
    <property type="entry name" value="Gamma-tubulin complex, C-terminal domain"/>
    <property type="match status" value="1"/>
</dbReference>
<gene>
    <name evidence="9" type="primary">ABSGL_13324.1 scaffold 13659</name>
</gene>
<feature type="compositionally biased region" description="Polar residues" evidence="6">
    <location>
        <begin position="226"/>
        <end position="235"/>
    </location>
</feature>
<feature type="domain" description="Gamma tubulin complex component C-terminal" evidence="7">
    <location>
        <begin position="593"/>
        <end position="876"/>
    </location>
</feature>
<keyword evidence="3" id="KW-0963">Cytoplasm</keyword>
<dbReference type="GO" id="GO:0051321">
    <property type="term" value="P:meiotic cell cycle"/>
    <property type="evidence" value="ECO:0007669"/>
    <property type="project" value="TreeGrafter"/>
</dbReference>
<feature type="compositionally biased region" description="Low complexity" evidence="6">
    <location>
        <begin position="41"/>
        <end position="52"/>
    </location>
</feature>
<dbReference type="InParanoid" id="A0A163MQX7"/>
<evidence type="ECO:0000256" key="2">
    <source>
        <dbReference type="ARBA" id="ARBA00010337"/>
    </source>
</evidence>
<reference evidence="9" key="1">
    <citation type="submission" date="2016-04" db="EMBL/GenBank/DDBJ databases">
        <authorList>
            <person name="Evans L.H."/>
            <person name="Alamgir A."/>
            <person name="Owens N."/>
            <person name="Weber N.D."/>
            <person name="Virtaneva K."/>
            <person name="Barbian K."/>
            <person name="Babar A."/>
            <person name="Rosenke K."/>
        </authorList>
    </citation>
    <scope>NUCLEOTIDE SEQUENCE [LARGE SCALE GENOMIC DNA]</scope>
    <source>
        <strain evidence="9">CBS 101.48</strain>
    </source>
</reference>
<dbReference type="PANTHER" id="PTHR19302">
    <property type="entry name" value="GAMMA TUBULIN COMPLEX PROTEIN"/>
    <property type="match status" value="1"/>
</dbReference>
<sequence length="886" mass="101546">MNGNDATRYGDTLRRTSFSDTTRSHLPPSSRLSIGSNYHGSSSPSSSSPRPSALLDPRVASTLTKLVQKCTDGNEENMNLQQRGQRTQELLEESALILTSQSRPTVVEDENQVANLIRRKLMMNPKNSAKALKFGHLYNKLESQQVLAKKWSILYLLHLLSDQKDAPPLVRIQTHIHAGIFIAISLFDKKRDASQFLSSGLQSHDTTTTTSSTSPQESPRIRRRLTQSTPPSSDRSLPAALQLAQARKQYQEQQQGGGGRPEIRVPEAYLLRDLIYIFQGINGQYITFDPITKEYALDPHVSIPKSMQDLIYRLTELGWLYQRVHEFITTYYDQLSMGLVGQSFCSALQSELMEYYKLIAILEAQIEKQIQPDTEFIPNEHSLTLKRLLVWTQESLQRMKWMSALVDMGKDQKGGALISIMHSYTYHGDPSFKQFVSDMLQEVSKPFYEMLKRWISEGELDDPYGEFFVAVDPSVTEEELWQRKYTLRADMLPPFISPELAQKIFSIGKSLNFIRYSCHDETLVEKYYAENSTTLRKHPLALCLPTHSLLFPFLSAWHTFKYGDIQTIELCVDTMYMETSNRLLALLKDKYKLMDHLRALKRYLLLGQGDFIQYLMVTMGSALSRPANSLYRHNLTGVLETAIRASNAQFDEPTILNRLDVRLLEVGTQDLGWDVFTLDYHVDSPINTVLSPPMMNQYLRVFNFLWRLKRVEYTLSEAWRRWGIASRTFASLPDLSQDLHEAQLMLARMIHFIYQLQHYYLFEVLECSWEKLESRINTKTIDLDAVIEAHAHYLYEIAHKGFLAGLKGAPPLSMQLNAIFDVILAYNTILDLLHGYGTSELTKRATQDGDKLTKIRSRLNGVSGHFNTLTQDFLKASMDLGFKIIK</sequence>
<dbReference type="GO" id="GO:0043015">
    <property type="term" value="F:gamma-tubulin binding"/>
    <property type="evidence" value="ECO:0007669"/>
    <property type="project" value="InterPro"/>
</dbReference>
<evidence type="ECO:0000256" key="5">
    <source>
        <dbReference type="ARBA" id="ARBA00023212"/>
    </source>
</evidence>
<dbReference type="GO" id="GO:0007020">
    <property type="term" value="P:microtubule nucleation"/>
    <property type="evidence" value="ECO:0007669"/>
    <property type="project" value="InterPro"/>
</dbReference>
<evidence type="ECO:0000256" key="1">
    <source>
        <dbReference type="ARBA" id="ARBA00004245"/>
    </source>
</evidence>
<dbReference type="GO" id="GO:0005874">
    <property type="term" value="C:microtubule"/>
    <property type="evidence" value="ECO:0007669"/>
    <property type="project" value="UniProtKB-KW"/>
</dbReference>
<dbReference type="EMBL" id="LT554760">
    <property type="protein sequence ID" value="SAM07681.1"/>
    <property type="molecule type" value="Genomic_DNA"/>
</dbReference>
<dbReference type="GO" id="GO:0051011">
    <property type="term" value="F:microtubule minus-end binding"/>
    <property type="evidence" value="ECO:0007669"/>
    <property type="project" value="TreeGrafter"/>
</dbReference>
<feature type="compositionally biased region" description="Polar residues" evidence="6">
    <location>
        <begin position="30"/>
        <end position="40"/>
    </location>
</feature>
<evidence type="ECO:0000313" key="9">
    <source>
        <dbReference type="EMBL" id="SAM07681.1"/>
    </source>
</evidence>
<comment type="subcellular location">
    <subcellularLocation>
        <location evidence="1">Cytoplasm</location>
        <location evidence="1">Cytoskeleton</location>
    </subcellularLocation>
</comment>
<evidence type="ECO:0000256" key="3">
    <source>
        <dbReference type="ARBA" id="ARBA00022490"/>
    </source>
</evidence>
<feature type="region of interest" description="Disordered" evidence="6">
    <location>
        <begin position="1"/>
        <end position="54"/>
    </location>
</feature>
<dbReference type="GO" id="GO:0000922">
    <property type="term" value="C:spindle pole"/>
    <property type="evidence" value="ECO:0007669"/>
    <property type="project" value="InterPro"/>
</dbReference>
<dbReference type="OMA" id="MRMMSVC"/>
<dbReference type="AlphaFoldDB" id="A0A163MQX7"/>
<dbReference type="STRING" id="4829.A0A163MQX7"/>
<dbReference type="GO" id="GO:0051225">
    <property type="term" value="P:spindle assembly"/>
    <property type="evidence" value="ECO:0007669"/>
    <property type="project" value="TreeGrafter"/>
</dbReference>
<dbReference type="InterPro" id="IPR042241">
    <property type="entry name" value="GCP_C_sf"/>
</dbReference>
<evidence type="ECO:0000259" key="7">
    <source>
        <dbReference type="Pfam" id="PF04130"/>
    </source>
</evidence>
<dbReference type="PANTHER" id="PTHR19302:SF14">
    <property type="entry name" value="GAMMA-TUBULIN COMPLEX COMPONENT 3"/>
    <property type="match status" value="1"/>
</dbReference>
<dbReference type="FunCoup" id="A0A163MQX7">
    <property type="interactions" value="786"/>
</dbReference>
<dbReference type="GO" id="GO:0000278">
    <property type="term" value="P:mitotic cell cycle"/>
    <property type="evidence" value="ECO:0007669"/>
    <property type="project" value="TreeGrafter"/>
</dbReference>
<protein>
    <submittedName>
        <fullName evidence="9">Uncharacterized protein</fullName>
    </submittedName>
</protein>
<keyword evidence="5" id="KW-0206">Cytoskeleton</keyword>
<dbReference type="Pfam" id="PF04130">
    <property type="entry name" value="GCP_C_terminal"/>
    <property type="match status" value="1"/>
</dbReference>
<keyword evidence="10" id="KW-1185">Reference proteome</keyword>
<feature type="domain" description="Gamma tubulin complex component protein N-terminal" evidence="8">
    <location>
        <begin position="271"/>
        <end position="590"/>
    </location>
</feature>
<dbReference type="Proteomes" id="UP000078561">
    <property type="component" value="Unassembled WGS sequence"/>
</dbReference>
<name>A0A163MQX7_ABSGL</name>
<dbReference type="Pfam" id="PF17681">
    <property type="entry name" value="GCP_N_terminal"/>
    <property type="match status" value="1"/>
</dbReference>
<dbReference type="GO" id="GO:0005816">
    <property type="term" value="C:spindle pole body"/>
    <property type="evidence" value="ECO:0007669"/>
    <property type="project" value="UniProtKB-ARBA"/>
</dbReference>
<dbReference type="GO" id="GO:0031122">
    <property type="term" value="P:cytoplasmic microtubule organization"/>
    <property type="evidence" value="ECO:0007669"/>
    <property type="project" value="TreeGrafter"/>
</dbReference>
<dbReference type="OrthoDB" id="5860513at2759"/>
<evidence type="ECO:0000256" key="4">
    <source>
        <dbReference type="ARBA" id="ARBA00022701"/>
    </source>
</evidence>
<organism evidence="9">
    <name type="scientific">Absidia glauca</name>
    <name type="common">Pin mould</name>
    <dbReference type="NCBI Taxonomy" id="4829"/>
    <lineage>
        <taxon>Eukaryota</taxon>
        <taxon>Fungi</taxon>
        <taxon>Fungi incertae sedis</taxon>
        <taxon>Mucoromycota</taxon>
        <taxon>Mucoromycotina</taxon>
        <taxon>Mucoromycetes</taxon>
        <taxon>Mucorales</taxon>
        <taxon>Cunninghamellaceae</taxon>
        <taxon>Absidia</taxon>
    </lineage>
</organism>
<proteinExistence type="inferred from homology"/>
<accession>A0A163MQX7</accession>
<dbReference type="InterPro" id="IPR041470">
    <property type="entry name" value="GCP_N"/>
</dbReference>
<comment type="similarity">
    <text evidence="2">Belongs to the TUBGCP family.</text>
</comment>
<dbReference type="InterPro" id="IPR040457">
    <property type="entry name" value="GCP_C"/>
</dbReference>
<evidence type="ECO:0000256" key="6">
    <source>
        <dbReference type="SAM" id="MobiDB-lite"/>
    </source>
</evidence>
<keyword evidence="4" id="KW-0493">Microtubule</keyword>
<feature type="region of interest" description="Disordered" evidence="6">
    <location>
        <begin position="198"/>
        <end position="237"/>
    </location>
</feature>
<dbReference type="GO" id="GO:0000930">
    <property type="term" value="C:gamma-tubulin complex"/>
    <property type="evidence" value="ECO:0007669"/>
    <property type="project" value="TreeGrafter"/>
</dbReference>
<evidence type="ECO:0000313" key="10">
    <source>
        <dbReference type="Proteomes" id="UP000078561"/>
    </source>
</evidence>